<evidence type="ECO:0000313" key="10">
    <source>
        <dbReference type="Proteomes" id="UP000662873"/>
    </source>
</evidence>
<feature type="transmembrane region" description="Helical" evidence="7">
    <location>
        <begin position="324"/>
        <end position="344"/>
    </location>
</feature>
<proteinExistence type="inferred from homology"/>
<sequence length="360" mass="40009">MAGVIVLSVLLVGGIVALMNSIPLSIRTTYSYSRHYLAVSPRGDPSMIDVIRDRVTEGSPVPIERVILCRASGSTVRSIVGKWPFVVIGLSRPDMEFLLERSRTTALEGRLPNVGAPEAVISQPVAKNLNLRIGDVLLGPKRDEGYSPKDVRVVGIAHTDDWLMLNDIEYQRENHFPPIDNLLFFAKSEAEQGRLDRWAVAQLKGERAQTFAYFELEKDTDEMFDTLYMILNTVIGLLVIVIAMVMAMLMNIYQSQRMVEFGLLQAIGFTKKRLVRKVIAEAAWVMACGWVLGLLVAGGFLFAIKALIFDPKAYALEPFDLAALLYTLPIPVMILSAAVATVLLRFRGFDPVAVVERRIV</sequence>
<feature type="transmembrane region" description="Helical" evidence="7">
    <location>
        <begin position="282"/>
        <end position="304"/>
    </location>
</feature>
<evidence type="ECO:0000256" key="4">
    <source>
        <dbReference type="ARBA" id="ARBA00022989"/>
    </source>
</evidence>
<organism evidence="9 10">
    <name type="scientific">Candidatus Nitrosymbiomonas proteolyticus</name>
    <dbReference type="NCBI Taxonomy" id="2608984"/>
    <lineage>
        <taxon>Bacteria</taxon>
        <taxon>Bacillati</taxon>
        <taxon>Armatimonadota</taxon>
        <taxon>Armatimonadota incertae sedis</taxon>
        <taxon>Candidatus Nitrosymbiomonas</taxon>
    </lineage>
</organism>
<feature type="transmembrane region" description="Helical" evidence="7">
    <location>
        <begin position="227"/>
        <end position="249"/>
    </location>
</feature>
<keyword evidence="4 7" id="KW-1133">Transmembrane helix</keyword>
<dbReference type="InterPro" id="IPR050250">
    <property type="entry name" value="Macrolide_Exporter_MacB"/>
</dbReference>
<keyword evidence="2" id="KW-1003">Cell membrane</keyword>
<name>A0A809S446_9BACT</name>
<comment type="subcellular location">
    <subcellularLocation>
        <location evidence="1">Cell membrane</location>
        <topology evidence="1">Multi-pass membrane protein</topology>
    </subcellularLocation>
</comment>
<dbReference type="GO" id="GO:0005886">
    <property type="term" value="C:plasma membrane"/>
    <property type="evidence" value="ECO:0007669"/>
    <property type="project" value="UniProtKB-SubCell"/>
</dbReference>
<evidence type="ECO:0000256" key="2">
    <source>
        <dbReference type="ARBA" id="ARBA00022475"/>
    </source>
</evidence>
<evidence type="ECO:0000256" key="1">
    <source>
        <dbReference type="ARBA" id="ARBA00004651"/>
    </source>
</evidence>
<comment type="similarity">
    <text evidence="6">Belongs to the ABC-4 integral membrane protein family.</text>
</comment>
<evidence type="ECO:0000313" key="9">
    <source>
        <dbReference type="EMBL" id="BBO23376.1"/>
    </source>
</evidence>
<evidence type="ECO:0000259" key="8">
    <source>
        <dbReference type="Pfam" id="PF02687"/>
    </source>
</evidence>
<dbReference type="Pfam" id="PF02687">
    <property type="entry name" value="FtsX"/>
    <property type="match status" value="1"/>
</dbReference>
<evidence type="ECO:0000256" key="3">
    <source>
        <dbReference type="ARBA" id="ARBA00022692"/>
    </source>
</evidence>
<feature type="domain" description="ABC3 transporter permease C-terminal" evidence="8">
    <location>
        <begin position="233"/>
        <end position="344"/>
    </location>
</feature>
<dbReference type="GO" id="GO:0022857">
    <property type="term" value="F:transmembrane transporter activity"/>
    <property type="evidence" value="ECO:0007669"/>
    <property type="project" value="TreeGrafter"/>
</dbReference>
<dbReference type="EMBL" id="AP021858">
    <property type="protein sequence ID" value="BBO23376.1"/>
    <property type="molecule type" value="Genomic_DNA"/>
</dbReference>
<evidence type="ECO:0000256" key="5">
    <source>
        <dbReference type="ARBA" id="ARBA00023136"/>
    </source>
</evidence>
<dbReference type="Proteomes" id="UP000662873">
    <property type="component" value="Chromosome"/>
</dbReference>
<dbReference type="PANTHER" id="PTHR30572:SF4">
    <property type="entry name" value="ABC TRANSPORTER PERMEASE YTRF"/>
    <property type="match status" value="1"/>
</dbReference>
<dbReference type="AlphaFoldDB" id="A0A809S446"/>
<dbReference type="PANTHER" id="PTHR30572">
    <property type="entry name" value="MEMBRANE COMPONENT OF TRANSPORTER-RELATED"/>
    <property type="match status" value="1"/>
</dbReference>
<evidence type="ECO:0000256" key="6">
    <source>
        <dbReference type="ARBA" id="ARBA00038076"/>
    </source>
</evidence>
<accession>A0A809S446</accession>
<keyword evidence="5 7" id="KW-0472">Membrane</keyword>
<dbReference type="KEGG" id="npy:NPRO_09710"/>
<reference evidence="9" key="1">
    <citation type="journal article" name="DNA Res.">
        <title>The physiological potential of anammox bacteria as revealed by their core genome structure.</title>
        <authorList>
            <person name="Okubo T."/>
            <person name="Toyoda A."/>
            <person name="Fukuhara K."/>
            <person name="Uchiyama I."/>
            <person name="Harigaya Y."/>
            <person name="Kuroiwa M."/>
            <person name="Suzuki T."/>
            <person name="Murakami Y."/>
            <person name="Suwa Y."/>
            <person name="Takami H."/>
        </authorList>
    </citation>
    <scope>NUCLEOTIDE SEQUENCE</scope>
    <source>
        <strain evidence="9">317325-2</strain>
    </source>
</reference>
<keyword evidence="3 7" id="KW-0812">Transmembrane</keyword>
<dbReference type="InterPro" id="IPR003838">
    <property type="entry name" value="ABC3_permease_C"/>
</dbReference>
<evidence type="ECO:0000256" key="7">
    <source>
        <dbReference type="SAM" id="Phobius"/>
    </source>
</evidence>
<protein>
    <submittedName>
        <fullName evidence="9">ABC-type transport system</fullName>
    </submittedName>
</protein>
<gene>
    <name evidence="9" type="ORF">NPRO_09710</name>
</gene>